<keyword evidence="21" id="KW-1185">Reference proteome</keyword>
<gene>
    <name evidence="20" type="ORF">GUJ93_ZPchr0009g771</name>
</gene>
<feature type="region of interest" description="Disordered" evidence="16">
    <location>
        <begin position="296"/>
        <end position="321"/>
    </location>
</feature>
<keyword evidence="10" id="KW-0862">Zinc</keyword>
<name>A0A8J5UYB1_ZIZPA</name>
<reference evidence="20" key="1">
    <citation type="journal article" date="2021" name="bioRxiv">
        <title>Whole Genome Assembly and Annotation of Northern Wild Rice, Zizania palustris L., Supports a Whole Genome Duplication in the Zizania Genus.</title>
        <authorList>
            <person name="Haas M."/>
            <person name="Kono T."/>
            <person name="Macchietto M."/>
            <person name="Millas R."/>
            <person name="McGilp L."/>
            <person name="Shao M."/>
            <person name="Duquette J."/>
            <person name="Hirsch C.N."/>
            <person name="Kimball J."/>
        </authorList>
    </citation>
    <scope>NUCLEOTIDE SEQUENCE</scope>
    <source>
        <tissue evidence="20">Fresh leaf tissue</tissue>
    </source>
</reference>
<keyword evidence="11 15" id="KW-1133">Transmembrane helix</keyword>
<evidence type="ECO:0000256" key="9">
    <source>
        <dbReference type="ARBA" id="ARBA00022786"/>
    </source>
</evidence>
<feature type="region of interest" description="Disordered" evidence="16">
    <location>
        <begin position="343"/>
        <end position="371"/>
    </location>
</feature>
<dbReference type="PROSITE" id="PS50089">
    <property type="entry name" value="ZF_RING_2"/>
    <property type="match status" value="1"/>
</dbReference>
<keyword evidence="7" id="KW-0479">Metal-binding</keyword>
<comment type="caution">
    <text evidence="20">The sequence shown here is derived from an EMBL/GenBank/DDBJ whole genome shotgun (WGS) entry which is preliminary data.</text>
</comment>
<dbReference type="PANTHER" id="PTHR14155">
    <property type="entry name" value="RING FINGER DOMAIN-CONTAINING"/>
    <property type="match status" value="1"/>
</dbReference>
<evidence type="ECO:0000256" key="6">
    <source>
        <dbReference type="ARBA" id="ARBA00022692"/>
    </source>
</evidence>
<evidence type="ECO:0000313" key="20">
    <source>
        <dbReference type="EMBL" id="KAG8049922.1"/>
    </source>
</evidence>
<evidence type="ECO:0000256" key="11">
    <source>
        <dbReference type="ARBA" id="ARBA00022989"/>
    </source>
</evidence>
<dbReference type="InterPro" id="IPR053238">
    <property type="entry name" value="RING-H2_zinc_finger"/>
</dbReference>
<evidence type="ECO:0000256" key="14">
    <source>
        <dbReference type="PROSITE-ProRule" id="PRU00175"/>
    </source>
</evidence>
<keyword evidence="9" id="KW-0833">Ubl conjugation pathway</keyword>
<evidence type="ECO:0000256" key="7">
    <source>
        <dbReference type="ARBA" id="ARBA00022723"/>
    </source>
</evidence>
<comment type="similarity">
    <text evidence="13">Belongs to the RING-type zinc finger family. ATL subfamily.</text>
</comment>
<feature type="domain" description="RING-type" evidence="18">
    <location>
        <begin position="123"/>
        <end position="165"/>
    </location>
</feature>
<dbReference type="InterPro" id="IPR001841">
    <property type="entry name" value="Znf_RING"/>
</dbReference>
<feature type="signal peptide" evidence="17">
    <location>
        <begin position="1"/>
        <end position="27"/>
    </location>
</feature>
<evidence type="ECO:0000256" key="12">
    <source>
        <dbReference type="ARBA" id="ARBA00023136"/>
    </source>
</evidence>
<feature type="domain" description="ENTH" evidence="19">
    <location>
        <begin position="447"/>
        <end position="590"/>
    </location>
</feature>
<feature type="transmembrane region" description="Helical" evidence="15">
    <location>
        <begin position="46"/>
        <end position="67"/>
    </location>
</feature>
<evidence type="ECO:0000256" key="15">
    <source>
        <dbReference type="PROSITE-ProRule" id="PRU00243"/>
    </source>
</evidence>
<dbReference type="GO" id="GO:0061630">
    <property type="term" value="F:ubiquitin protein ligase activity"/>
    <property type="evidence" value="ECO:0007669"/>
    <property type="project" value="UniProtKB-EC"/>
</dbReference>
<evidence type="ECO:0000256" key="16">
    <source>
        <dbReference type="SAM" id="MobiDB-lite"/>
    </source>
</evidence>
<feature type="compositionally biased region" description="Basic residues" evidence="16">
    <location>
        <begin position="296"/>
        <end position="305"/>
    </location>
</feature>
<organism evidence="20 21">
    <name type="scientific">Zizania palustris</name>
    <name type="common">Northern wild rice</name>
    <dbReference type="NCBI Taxonomy" id="103762"/>
    <lineage>
        <taxon>Eukaryota</taxon>
        <taxon>Viridiplantae</taxon>
        <taxon>Streptophyta</taxon>
        <taxon>Embryophyta</taxon>
        <taxon>Tracheophyta</taxon>
        <taxon>Spermatophyta</taxon>
        <taxon>Magnoliopsida</taxon>
        <taxon>Liliopsida</taxon>
        <taxon>Poales</taxon>
        <taxon>Poaceae</taxon>
        <taxon>BOP clade</taxon>
        <taxon>Oryzoideae</taxon>
        <taxon>Oryzeae</taxon>
        <taxon>Zizaniinae</taxon>
        <taxon>Zizania</taxon>
    </lineage>
</organism>
<evidence type="ECO:0000313" key="21">
    <source>
        <dbReference type="Proteomes" id="UP000729402"/>
    </source>
</evidence>
<keyword evidence="17" id="KW-0732">Signal</keyword>
<protein>
    <recommendedName>
        <fullName evidence="4">RING-type E3 ubiquitin transferase</fullName>
        <ecNumber evidence="4">2.3.2.27</ecNumber>
    </recommendedName>
</protein>
<keyword evidence="8 14" id="KW-0863">Zinc-finger</keyword>
<dbReference type="EMBL" id="JAAALK010000289">
    <property type="protein sequence ID" value="KAG8049922.1"/>
    <property type="molecule type" value="Genomic_DNA"/>
</dbReference>
<dbReference type="PROSITE" id="PS51257">
    <property type="entry name" value="PROKAR_LIPOPROTEIN"/>
    <property type="match status" value="1"/>
</dbReference>
<evidence type="ECO:0000256" key="17">
    <source>
        <dbReference type="SAM" id="SignalP"/>
    </source>
</evidence>
<feature type="compositionally biased region" description="Low complexity" evidence="16">
    <location>
        <begin position="245"/>
        <end position="262"/>
    </location>
</feature>
<evidence type="ECO:0000256" key="1">
    <source>
        <dbReference type="ARBA" id="ARBA00000900"/>
    </source>
</evidence>
<dbReference type="GO" id="GO:0008270">
    <property type="term" value="F:zinc ion binding"/>
    <property type="evidence" value="ECO:0007669"/>
    <property type="project" value="UniProtKB-KW"/>
</dbReference>
<evidence type="ECO:0000256" key="4">
    <source>
        <dbReference type="ARBA" id="ARBA00012483"/>
    </source>
</evidence>
<reference evidence="20" key="2">
    <citation type="submission" date="2021-02" db="EMBL/GenBank/DDBJ databases">
        <authorList>
            <person name="Kimball J.A."/>
            <person name="Haas M.W."/>
            <person name="Macchietto M."/>
            <person name="Kono T."/>
            <person name="Duquette J."/>
            <person name="Shao M."/>
        </authorList>
    </citation>
    <scope>NUCLEOTIDE SEQUENCE</scope>
    <source>
        <tissue evidence="20">Fresh leaf tissue</tissue>
    </source>
</reference>
<dbReference type="PANTHER" id="PTHR14155:SF263">
    <property type="entry name" value="E3 UBIQUITIN-PROTEIN LIGASE ATL6"/>
    <property type="match status" value="1"/>
</dbReference>
<accession>A0A8J5UYB1</accession>
<evidence type="ECO:0000256" key="5">
    <source>
        <dbReference type="ARBA" id="ARBA00022679"/>
    </source>
</evidence>
<keyword evidence="6 15" id="KW-0812">Transmembrane</keyword>
<keyword evidence="12 15" id="KW-0472">Membrane</keyword>
<evidence type="ECO:0000256" key="13">
    <source>
        <dbReference type="ARBA" id="ARBA00024209"/>
    </source>
</evidence>
<dbReference type="CDD" id="cd16461">
    <property type="entry name" value="RING-H2_EL5-like"/>
    <property type="match status" value="1"/>
</dbReference>
<dbReference type="GO" id="GO:0016020">
    <property type="term" value="C:membrane"/>
    <property type="evidence" value="ECO:0007669"/>
    <property type="project" value="UniProtKB-SubCell"/>
</dbReference>
<dbReference type="InterPro" id="IPR013809">
    <property type="entry name" value="ENTH"/>
</dbReference>
<comment type="subcellular location">
    <subcellularLocation>
        <location evidence="2">Membrane</location>
        <topology evidence="2">Single-pass membrane protein</topology>
    </subcellularLocation>
</comment>
<dbReference type="Proteomes" id="UP000729402">
    <property type="component" value="Unassembled WGS sequence"/>
</dbReference>
<proteinExistence type="inferred from homology"/>
<comment type="catalytic activity">
    <reaction evidence="1">
        <text>S-ubiquitinyl-[E2 ubiquitin-conjugating enzyme]-L-cysteine + [acceptor protein]-L-lysine = [E2 ubiquitin-conjugating enzyme]-L-cysteine + N(6)-ubiquitinyl-[acceptor protein]-L-lysine.</text>
        <dbReference type="EC" id="2.3.2.27"/>
    </reaction>
</comment>
<dbReference type="EC" id="2.3.2.27" evidence="4"/>
<keyword evidence="5" id="KW-0808">Transferase</keyword>
<evidence type="ECO:0000256" key="3">
    <source>
        <dbReference type="ARBA" id="ARBA00004906"/>
    </source>
</evidence>
<dbReference type="OrthoDB" id="44015at2759"/>
<dbReference type="Pfam" id="PF13639">
    <property type="entry name" value="zf-RING_2"/>
    <property type="match status" value="1"/>
</dbReference>
<comment type="caution">
    <text evidence="15">Lacks conserved residue(s) required for the propagation of feature annotation.</text>
</comment>
<evidence type="ECO:0000256" key="8">
    <source>
        <dbReference type="ARBA" id="ARBA00022771"/>
    </source>
</evidence>
<comment type="pathway">
    <text evidence="3">Protein modification; protein ubiquitination.</text>
</comment>
<evidence type="ECO:0000256" key="10">
    <source>
        <dbReference type="ARBA" id="ARBA00022833"/>
    </source>
</evidence>
<evidence type="ECO:0000256" key="2">
    <source>
        <dbReference type="ARBA" id="ARBA00004167"/>
    </source>
</evidence>
<evidence type="ECO:0000259" key="18">
    <source>
        <dbReference type="PROSITE" id="PS50089"/>
    </source>
</evidence>
<dbReference type="PROSITE" id="PS50942">
    <property type="entry name" value="ENTH"/>
    <property type="match status" value="1"/>
</dbReference>
<feature type="chain" id="PRO_5035193272" description="RING-type E3 ubiquitin transferase" evidence="17">
    <location>
        <begin position="28"/>
        <end position="763"/>
    </location>
</feature>
<feature type="region of interest" description="Disordered" evidence="16">
    <location>
        <begin position="229"/>
        <end position="262"/>
    </location>
</feature>
<evidence type="ECO:0000259" key="19">
    <source>
        <dbReference type="PROSITE" id="PS50942"/>
    </source>
</evidence>
<dbReference type="FunFam" id="3.30.40.10:FF:000187">
    <property type="entry name" value="E3 ubiquitin-protein ligase ATL6"/>
    <property type="match status" value="1"/>
</dbReference>
<sequence>MESARIHSNGRLLMLLLLLAVAGCAAAQQLDPSTQGYYSTSFSPSMAIVIVVLIAAFFFVGFFTIYVRHCYGDGADYSTSPLPQAAARSRRQHGLDQAVLQTFPTMAYGDVKAHKEIKGALECAVCLSEFDDDEMLRLLPKCSHVFHPDCIDTWLASHVTCPVCRANLTPDPEIPTPALLPDEVPPPASADHAASGEAAAVVIDVEETEEERIIREEAAELTRIGSLKRALRSKSGRAPTRFPRSHSTGHSLSSAASAGAASTERFTLRLPDHVLREVIAAGQLQRTTSLVAFRAGRHGSTRRGLRGTAEGSSSRAGRSVRLGQSGRWPSFLARTLSARLPAWGSRSTRRGDADGSSNGGKPAAAGAGGATGKYGDQACALGQVTRKGIHGWVVYHSTLIAAVEVDLLGLISSRITASHHLLAAAAAADMGLKLRRLAAALLSPGTNSSASAADARQAVMRATAHHPSTAPPSAHHLDTLLAFGRGSRISASALASALTDRLHAVASGQGDAAVALKCLVIIRILLDRGAFILRDQLVAALVRHPASGRNPLVLTAFPLGRSFAAATWVRFSARLLELLLLLPDAPHDGADAEYLTALPNSHIITELAAFASVADAVRKAPPPSSAPQHNALIWELIRLAEEDGIKAERNIAARVREMDERLATLSLSLADAVELVCVLKQVEESVASPADWKWAGLDEAVVGEARRLRGRAEEVVLRRTEQEERRFVRRDTAGSASMRVRTVGGEAVRFGSTRWAGTVSSWR</sequence>
<dbReference type="SMART" id="SM00184">
    <property type="entry name" value="RING"/>
    <property type="match status" value="1"/>
</dbReference>
<dbReference type="AlphaFoldDB" id="A0A8J5UYB1"/>